<dbReference type="PANTHER" id="PTHR10039:SF14">
    <property type="entry name" value="NACHT DOMAIN-CONTAINING PROTEIN"/>
    <property type="match status" value="1"/>
</dbReference>
<evidence type="ECO:0000256" key="1">
    <source>
        <dbReference type="ARBA" id="ARBA00022737"/>
    </source>
</evidence>
<feature type="domain" description="NACHT" evidence="2">
    <location>
        <begin position="29"/>
        <end position="173"/>
    </location>
</feature>
<dbReference type="InterPro" id="IPR027417">
    <property type="entry name" value="P-loop_NTPase"/>
</dbReference>
<dbReference type="InterPro" id="IPR056884">
    <property type="entry name" value="NPHP3-like_N"/>
</dbReference>
<dbReference type="AlphaFoldDB" id="A0A0C2WQJ4"/>
<evidence type="ECO:0000313" key="4">
    <source>
        <dbReference type="Proteomes" id="UP000054549"/>
    </source>
</evidence>
<evidence type="ECO:0000259" key="2">
    <source>
        <dbReference type="PROSITE" id="PS50837"/>
    </source>
</evidence>
<dbReference type="PROSITE" id="PS50837">
    <property type="entry name" value="NACHT"/>
    <property type="match status" value="1"/>
</dbReference>
<feature type="non-terminal residue" evidence="3">
    <location>
        <position position="255"/>
    </location>
</feature>
<keyword evidence="4" id="KW-1185">Reference proteome</keyword>
<dbReference type="STRING" id="946122.A0A0C2WQJ4"/>
<sequence length="255" mass="29137">PPKCHPGTRKTVLNEIGEWMDDRSLTKSPLLWLNGPAGVGKSVLAKTIATSHWHDEVIATFFFSTSSDRTATTLFPTLAWQLAWSIPETTQHIIASLKNNGPLLTSELEEQFDRLIIQPLRKCKMTSKSLPVMVIDGVDECTDEDMLLEFLKVLVRAAESGDMPLRFIICSRPEPRIHAILNRIRDDNQETEWQSIPLRSVKSKEDIAKYLTDTFDEMGRRLREDTRSWFQQCDISELVERSCGQFLYASTIVRL</sequence>
<keyword evidence="1" id="KW-0677">Repeat</keyword>
<name>A0A0C2WQJ4_AMAMK</name>
<dbReference type="Proteomes" id="UP000054549">
    <property type="component" value="Unassembled WGS sequence"/>
</dbReference>
<dbReference type="EMBL" id="KN818336">
    <property type="protein sequence ID" value="KIL58498.1"/>
    <property type="molecule type" value="Genomic_DNA"/>
</dbReference>
<reference evidence="3 4" key="1">
    <citation type="submission" date="2014-04" db="EMBL/GenBank/DDBJ databases">
        <title>Evolutionary Origins and Diversification of the Mycorrhizal Mutualists.</title>
        <authorList>
            <consortium name="DOE Joint Genome Institute"/>
            <consortium name="Mycorrhizal Genomics Consortium"/>
            <person name="Kohler A."/>
            <person name="Kuo A."/>
            <person name="Nagy L.G."/>
            <person name="Floudas D."/>
            <person name="Copeland A."/>
            <person name="Barry K.W."/>
            <person name="Cichocki N."/>
            <person name="Veneault-Fourrey C."/>
            <person name="LaButti K."/>
            <person name="Lindquist E.A."/>
            <person name="Lipzen A."/>
            <person name="Lundell T."/>
            <person name="Morin E."/>
            <person name="Murat C."/>
            <person name="Riley R."/>
            <person name="Ohm R."/>
            <person name="Sun H."/>
            <person name="Tunlid A."/>
            <person name="Henrissat B."/>
            <person name="Grigoriev I.V."/>
            <person name="Hibbett D.S."/>
            <person name="Martin F."/>
        </authorList>
    </citation>
    <scope>NUCLEOTIDE SEQUENCE [LARGE SCALE GENOMIC DNA]</scope>
    <source>
        <strain evidence="3 4">Koide BX008</strain>
    </source>
</reference>
<feature type="non-terminal residue" evidence="3">
    <location>
        <position position="1"/>
    </location>
</feature>
<proteinExistence type="predicted"/>
<dbReference type="Gene3D" id="3.40.50.300">
    <property type="entry name" value="P-loop containing nucleotide triphosphate hydrolases"/>
    <property type="match status" value="1"/>
</dbReference>
<dbReference type="OrthoDB" id="2683869at2759"/>
<dbReference type="SUPFAM" id="SSF52540">
    <property type="entry name" value="P-loop containing nucleoside triphosphate hydrolases"/>
    <property type="match status" value="1"/>
</dbReference>
<dbReference type="Pfam" id="PF24883">
    <property type="entry name" value="NPHP3_N"/>
    <property type="match status" value="1"/>
</dbReference>
<accession>A0A0C2WQJ4</accession>
<gene>
    <name evidence="3" type="ORF">M378DRAFT_59083</name>
</gene>
<protein>
    <recommendedName>
        <fullName evidence="2">NACHT domain-containing protein</fullName>
    </recommendedName>
</protein>
<dbReference type="PANTHER" id="PTHR10039">
    <property type="entry name" value="AMELOGENIN"/>
    <property type="match status" value="1"/>
</dbReference>
<dbReference type="InterPro" id="IPR007111">
    <property type="entry name" value="NACHT_NTPase"/>
</dbReference>
<organism evidence="3 4">
    <name type="scientific">Amanita muscaria (strain Koide BX008)</name>
    <dbReference type="NCBI Taxonomy" id="946122"/>
    <lineage>
        <taxon>Eukaryota</taxon>
        <taxon>Fungi</taxon>
        <taxon>Dikarya</taxon>
        <taxon>Basidiomycota</taxon>
        <taxon>Agaricomycotina</taxon>
        <taxon>Agaricomycetes</taxon>
        <taxon>Agaricomycetidae</taxon>
        <taxon>Agaricales</taxon>
        <taxon>Pluteineae</taxon>
        <taxon>Amanitaceae</taxon>
        <taxon>Amanita</taxon>
    </lineage>
</organism>
<dbReference type="InParanoid" id="A0A0C2WQJ4"/>
<evidence type="ECO:0000313" key="3">
    <source>
        <dbReference type="EMBL" id="KIL58498.1"/>
    </source>
</evidence>
<dbReference type="HOGENOM" id="CLU_000288_6_10_1"/>